<evidence type="ECO:0000313" key="1">
    <source>
        <dbReference type="EMBL" id="HEC77862.1"/>
    </source>
</evidence>
<name>A0A9C9JZ91_UNCW3</name>
<sequence>MPNFWNDLTKWLEEASKVVGKEAGDLTLKGRLKLEIFELRRKLRDNFSDLGALIFEQVYLKKKAEWKKNAKITALVRKIKKNQRLLAKKQAEYKKIGKQTKKKKR</sequence>
<comment type="caution">
    <text evidence="1">The sequence shown here is derived from an EMBL/GenBank/DDBJ whole genome shotgun (WGS) entry which is preliminary data.</text>
</comment>
<organism evidence="1 2">
    <name type="scientific">candidate division WOR-3 bacterium</name>
    <dbReference type="NCBI Taxonomy" id="2052148"/>
    <lineage>
        <taxon>Bacteria</taxon>
        <taxon>Bacteria division WOR-3</taxon>
    </lineage>
</organism>
<proteinExistence type="predicted"/>
<evidence type="ECO:0000313" key="2">
    <source>
        <dbReference type="Proteomes" id="UP000885826"/>
    </source>
</evidence>
<dbReference type="Proteomes" id="UP000885826">
    <property type="component" value="Unassembled WGS sequence"/>
</dbReference>
<dbReference type="EMBL" id="DRIG01000023">
    <property type="protein sequence ID" value="HEC77862.1"/>
    <property type="molecule type" value="Genomic_DNA"/>
</dbReference>
<dbReference type="AlphaFoldDB" id="A0A9C9JZ91"/>
<reference evidence="1" key="1">
    <citation type="journal article" date="2020" name="mSystems">
        <title>Genome- and Community-Level Interaction Insights into Carbon Utilization and Element Cycling Functions of Hydrothermarchaeota in Hydrothermal Sediment.</title>
        <authorList>
            <person name="Zhou Z."/>
            <person name="Liu Y."/>
            <person name="Xu W."/>
            <person name="Pan J."/>
            <person name="Luo Z.H."/>
            <person name="Li M."/>
        </authorList>
    </citation>
    <scope>NUCLEOTIDE SEQUENCE</scope>
    <source>
        <strain evidence="1">HyVt-388</strain>
    </source>
</reference>
<accession>A0A9C9JZ91</accession>
<protein>
    <submittedName>
        <fullName evidence="1">Uncharacterized protein</fullName>
    </submittedName>
</protein>
<gene>
    <name evidence="1" type="ORF">ENI34_01800</name>
</gene>